<dbReference type="Proteomes" id="UP001163603">
    <property type="component" value="Chromosome 11"/>
</dbReference>
<reference evidence="2" key="1">
    <citation type="journal article" date="2023" name="G3 (Bethesda)">
        <title>Genome assembly and association tests identify interacting loci associated with vigor, precocity, and sex in interspecific pistachio rootstocks.</title>
        <authorList>
            <person name="Palmer W."/>
            <person name="Jacygrad E."/>
            <person name="Sagayaradj S."/>
            <person name="Cavanaugh K."/>
            <person name="Han R."/>
            <person name="Bertier L."/>
            <person name="Beede B."/>
            <person name="Kafkas S."/>
            <person name="Golino D."/>
            <person name="Preece J."/>
            <person name="Michelmore R."/>
        </authorList>
    </citation>
    <scope>NUCLEOTIDE SEQUENCE [LARGE SCALE GENOMIC DNA]</scope>
</reference>
<evidence type="ECO:0000313" key="1">
    <source>
        <dbReference type="EMBL" id="KAJ0020371.1"/>
    </source>
</evidence>
<proteinExistence type="predicted"/>
<evidence type="ECO:0000313" key="2">
    <source>
        <dbReference type="Proteomes" id="UP001163603"/>
    </source>
</evidence>
<accession>A0ACC0XMV1</accession>
<protein>
    <submittedName>
        <fullName evidence="1">Uncharacterized protein</fullName>
    </submittedName>
</protein>
<keyword evidence="2" id="KW-1185">Reference proteome</keyword>
<gene>
    <name evidence="1" type="ORF">Pint_32767</name>
</gene>
<comment type="caution">
    <text evidence="1">The sequence shown here is derived from an EMBL/GenBank/DDBJ whole genome shotgun (WGS) entry which is preliminary data.</text>
</comment>
<dbReference type="EMBL" id="CM047746">
    <property type="protein sequence ID" value="KAJ0020371.1"/>
    <property type="molecule type" value="Genomic_DNA"/>
</dbReference>
<organism evidence="1 2">
    <name type="scientific">Pistacia integerrima</name>
    <dbReference type="NCBI Taxonomy" id="434235"/>
    <lineage>
        <taxon>Eukaryota</taxon>
        <taxon>Viridiplantae</taxon>
        <taxon>Streptophyta</taxon>
        <taxon>Embryophyta</taxon>
        <taxon>Tracheophyta</taxon>
        <taxon>Spermatophyta</taxon>
        <taxon>Magnoliopsida</taxon>
        <taxon>eudicotyledons</taxon>
        <taxon>Gunneridae</taxon>
        <taxon>Pentapetalae</taxon>
        <taxon>rosids</taxon>
        <taxon>malvids</taxon>
        <taxon>Sapindales</taxon>
        <taxon>Anacardiaceae</taxon>
        <taxon>Pistacia</taxon>
    </lineage>
</organism>
<sequence>MAAAQYLYLLIVFNLSLFLALAQEENQFIYHGFDNSKLQLGGLAKILPNGLLRLTNTSELESGYAFYPSPFKFNSSSSQTLSFSTTFVFAMVSKAVNFGGNGLAFFISPSMNFTGAVAGAYLGLFNLTNNGQPNNHILAVELDTVESPEFYDIDGNHVGIDVNSLISNQSATASYISNKEKGMKLWTPLKIPKPNGPLLSKHLDLSEVLLESMYVGLSAATGTRISDHYILGWSFNKSGPAQNLDISKLPPPPPIPPPEKTSEGLGRTITVLLVAIAVVLITVGGAVYIVRKKKYEEVYEVWEKEYGPHRLSYKNLYKATKGFKEKEVIGQGGFGQVYRGVLPSNVQIAVKRISHNSNEGMKQFVAEIGGTSIGL</sequence>
<name>A0ACC0XMV1_9ROSI</name>